<reference evidence="2" key="1">
    <citation type="journal article" date="2021" name="Sci. Adv.">
        <title>The American lobster genome reveals insights on longevity, neural, and immune adaptations.</title>
        <authorList>
            <person name="Polinski J.M."/>
            <person name="Zimin A.V."/>
            <person name="Clark K.F."/>
            <person name="Kohn A.B."/>
            <person name="Sadowski N."/>
            <person name="Timp W."/>
            <person name="Ptitsyn A."/>
            <person name="Khanna P."/>
            <person name="Romanova D.Y."/>
            <person name="Williams P."/>
            <person name="Greenwood S.J."/>
            <person name="Moroz L.L."/>
            <person name="Walt D.R."/>
            <person name="Bodnar A.G."/>
        </authorList>
    </citation>
    <scope>NUCLEOTIDE SEQUENCE</scope>
    <source>
        <strain evidence="2">GMGI-L3</strain>
    </source>
</reference>
<gene>
    <name evidence="2" type="ORF">Hamer_G001082</name>
</gene>
<name>A0A8J5N2Q6_HOMAM</name>
<evidence type="ECO:0000313" key="2">
    <source>
        <dbReference type="EMBL" id="KAG7172088.1"/>
    </source>
</evidence>
<accession>A0A8J5N2Q6</accession>
<keyword evidence="3" id="KW-1185">Reference proteome</keyword>
<dbReference type="AlphaFoldDB" id="A0A8J5N2Q6"/>
<evidence type="ECO:0000256" key="1">
    <source>
        <dbReference type="SAM" id="MobiDB-lite"/>
    </source>
</evidence>
<dbReference type="EMBL" id="JAHLQT010011632">
    <property type="protein sequence ID" value="KAG7172088.1"/>
    <property type="molecule type" value="Genomic_DNA"/>
</dbReference>
<organism evidence="2 3">
    <name type="scientific">Homarus americanus</name>
    <name type="common">American lobster</name>
    <dbReference type="NCBI Taxonomy" id="6706"/>
    <lineage>
        <taxon>Eukaryota</taxon>
        <taxon>Metazoa</taxon>
        <taxon>Ecdysozoa</taxon>
        <taxon>Arthropoda</taxon>
        <taxon>Crustacea</taxon>
        <taxon>Multicrustacea</taxon>
        <taxon>Malacostraca</taxon>
        <taxon>Eumalacostraca</taxon>
        <taxon>Eucarida</taxon>
        <taxon>Decapoda</taxon>
        <taxon>Pleocyemata</taxon>
        <taxon>Astacidea</taxon>
        <taxon>Nephropoidea</taxon>
        <taxon>Nephropidae</taxon>
        <taxon>Homarus</taxon>
    </lineage>
</organism>
<protein>
    <submittedName>
        <fullName evidence="2">Uncharacterized protein</fullName>
    </submittedName>
</protein>
<feature type="compositionally biased region" description="Low complexity" evidence="1">
    <location>
        <begin position="45"/>
        <end position="59"/>
    </location>
</feature>
<dbReference type="Proteomes" id="UP000747542">
    <property type="component" value="Unassembled WGS sequence"/>
</dbReference>
<feature type="region of interest" description="Disordered" evidence="1">
    <location>
        <begin position="24"/>
        <end position="66"/>
    </location>
</feature>
<proteinExistence type="predicted"/>
<comment type="caution">
    <text evidence="2">The sequence shown here is derived from an EMBL/GenBank/DDBJ whole genome shotgun (WGS) entry which is preliminary data.</text>
</comment>
<evidence type="ECO:0000313" key="3">
    <source>
        <dbReference type="Proteomes" id="UP000747542"/>
    </source>
</evidence>
<sequence length="66" mass="6972">MVIFHSPAAAHAVKDRILLVGGGASATPGLHYNPRSGPGQTFEVRQTPQQLPPQGLTRGICPEKVD</sequence>